<protein>
    <recommendedName>
        <fullName evidence="4">Secreted protein</fullName>
    </recommendedName>
</protein>
<evidence type="ECO:0008006" key="4">
    <source>
        <dbReference type="Google" id="ProtNLM"/>
    </source>
</evidence>
<keyword evidence="1" id="KW-1133">Transmembrane helix</keyword>
<gene>
    <name evidence="2" type="ORF">RND81_06G091000</name>
</gene>
<dbReference type="AlphaFoldDB" id="A0AAW1KBL0"/>
<feature type="transmembrane region" description="Helical" evidence="1">
    <location>
        <begin position="12"/>
        <end position="32"/>
    </location>
</feature>
<sequence>MSFYTHSICCLLKFNLMMYLYMLYVCFFTLFLSSKLFPGHILPTVVFKPQMCTTPLLGVETFWVYIDIKHAIHPSGLCFRFTASVAPFVALKKLLLMCSREYLRLF</sequence>
<dbReference type="Proteomes" id="UP001443914">
    <property type="component" value="Unassembled WGS sequence"/>
</dbReference>
<dbReference type="EMBL" id="JBDFQZ010000006">
    <property type="protein sequence ID" value="KAK9714393.1"/>
    <property type="molecule type" value="Genomic_DNA"/>
</dbReference>
<evidence type="ECO:0000313" key="3">
    <source>
        <dbReference type="Proteomes" id="UP001443914"/>
    </source>
</evidence>
<organism evidence="2 3">
    <name type="scientific">Saponaria officinalis</name>
    <name type="common">Common soapwort</name>
    <name type="synonym">Lychnis saponaria</name>
    <dbReference type="NCBI Taxonomy" id="3572"/>
    <lineage>
        <taxon>Eukaryota</taxon>
        <taxon>Viridiplantae</taxon>
        <taxon>Streptophyta</taxon>
        <taxon>Embryophyta</taxon>
        <taxon>Tracheophyta</taxon>
        <taxon>Spermatophyta</taxon>
        <taxon>Magnoliopsida</taxon>
        <taxon>eudicotyledons</taxon>
        <taxon>Gunneridae</taxon>
        <taxon>Pentapetalae</taxon>
        <taxon>Caryophyllales</taxon>
        <taxon>Caryophyllaceae</taxon>
        <taxon>Caryophylleae</taxon>
        <taxon>Saponaria</taxon>
    </lineage>
</organism>
<keyword evidence="1" id="KW-0472">Membrane</keyword>
<proteinExistence type="predicted"/>
<keyword evidence="1" id="KW-0812">Transmembrane</keyword>
<evidence type="ECO:0000256" key="1">
    <source>
        <dbReference type="SAM" id="Phobius"/>
    </source>
</evidence>
<keyword evidence="3" id="KW-1185">Reference proteome</keyword>
<comment type="caution">
    <text evidence="2">The sequence shown here is derived from an EMBL/GenBank/DDBJ whole genome shotgun (WGS) entry which is preliminary data.</text>
</comment>
<accession>A0AAW1KBL0</accession>
<name>A0AAW1KBL0_SAPOF</name>
<evidence type="ECO:0000313" key="2">
    <source>
        <dbReference type="EMBL" id="KAK9714393.1"/>
    </source>
</evidence>
<reference evidence="2" key="1">
    <citation type="submission" date="2024-03" db="EMBL/GenBank/DDBJ databases">
        <title>WGS assembly of Saponaria officinalis var. Norfolk2.</title>
        <authorList>
            <person name="Jenkins J."/>
            <person name="Shu S."/>
            <person name="Grimwood J."/>
            <person name="Barry K."/>
            <person name="Goodstein D."/>
            <person name="Schmutz J."/>
            <person name="Leebens-Mack J."/>
            <person name="Osbourn A."/>
        </authorList>
    </citation>
    <scope>NUCLEOTIDE SEQUENCE [LARGE SCALE GENOMIC DNA]</scope>
    <source>
        <strain evidence="2">JIC</strain>
    </source>
</reference>